<reference evidence="1 2" key="1">
    <citation type="submission" date="2017-11" db="EMBL/GenBank/DDBJ databases">
        <title>Draft Genome Sequence of Lactobacillus curieae NBRC 111893 isolated from Koso, a Japanese sugar-Vegetable Fermented Beverage.</title>
        <authorList>
            <person name="Chiou T.Y."/>
            <person name="Oshima K."/>
            <person name="Suda W."/>
            <person name="Hattori M."/>
            <person name="Takahashi T."/>
        </authorList>
    </citation>
    <scope>NUCLEOTIDE SEQUENCE [LARGE SCALE GENOMIC DNA]</scope>
    <source>
        <strain evidence="1 2">NBRC111893</strain>
    </source>
</reference>
<proteinExistence type="predicted"/>
<comment type="caution">
    <text evidence="1">The sequence shown here is derived from an EMBL/GenBank/DDBJ whole genome shotgun (WGS) entry which is preliminary data.</text>
</comment>
<protein>
    <submittedName>
        <fullName evidence="1">Uncharacterized protein</fullName>
    </submittedName>
</protein>
<evidence type="ECO:0000313" key="2">
    <source>
        <dbReference type="Proteomes" id="UP000286974"/>
    </source>
</evidence>
<dbReference type="OrthoDB" id="2321354at2"/>
<dbReference type="AlphaFoldDB" id="A0A401FNG5"/>
<name>A0A401FNG5_9LACO</name>
<evidence type="ECO:0000313" key="1">
    <source>
        <dbReference type="EMBL" id="GAY73929.1"/>
    </source>
</evidence>
<sequence>MIIKIPKGTNIQVDGFKVKNGSKYAYFNIEKLSYDIRKPLIGKNTSVISAWQRLTRSNFKQIKKPTYLNYYSAIKSSRKLYNKVIQHSGSLWEGTRFPANYKSVRNDRIRITNDGYLEYFENFPYAYRVSGKPAYTEKLLMQNMRLLESI</sequence>
<dbReference type="Proteomes" id="UP000286974">
    <property type="component" value="Unassembled WGS sequence"/>
</dbReference>
<organism evidence="1 2">
    <name type="scientific">Lentilactobacillus kosonis</name>
    <dbReference type="NCBI Taxonomy" id="2810561"/>
    <lineage>
        <taxon>Bacteria</taxon>
        <taxon>Bacillati</taxon>
        <taxon>Bacillota</taxon>
        <taxon>Bacilli</taxon>
        <taxon>Lactobacillales</taxon>
        <taxon>Lactobacillaceae</taxon>
        <taxon>Lentilactobacillus</taxon>
    </lineage>
</organism>
<keyword evidence="2" id="KW-1185">Reference proteome</keyword>
<dbReference type="RefSeq" id="WP_125008687.1">
    <property type="nucleotide sequence ID" value="NZ_BEXA01000005.1"/>
</dbReference>
<dbReference type="EMBL" id="BEXA01000005">
    <property type="protein sequence ID" value="GAY73929.1"/>
    <property type="molecule type" value="Genomic_DNA"/>
</dbReference>
<accession>A0A401FNG5</accession>
<gene>
    <name evidence="1" type="ORF">NBRC111893_2075</name>
</gene>